<comment type="caution">
    <text evidence="6">The sequence shown here is derived from an EMBL/GenBank/DDBJ whole genome shotgun (WGS) entry which is preliminary data.</text>
</comment>
<evidence type="ECO:0000256" key="2">
    <source>
        <dbReference type="ARBA" id="ARBA00023125"/>
    </source>
</evidence>
<name>A0ABN8QNT3_9CNID</name>
<keyword evidence="5" id="KW-0732">Signal</keyword>
<keyword evidence="3" id="KW-0413">Isomerase</keyword>
<evidence type="ECO:0000313" key="7">
    <source>
        <dbReference type="Proteomes" id="UP001159405"/>
    </source>
</evidence>
<dbReference type="PANTHER" id="PTHR13710:SF153">
    <property type="entry name" value="RECQ-LIKE DNA HELICASE BLM"/>
    <property type="match status" value="1"/>
</dbReference>
<evidence type="ECO:0000256" key="5">
    <source>
        <dbReference type="SAM" id="SignalP"/>
    </source>
</evidence>
<evidence type="ECO:0000256" key="3">
    <source>
        <dbReference type="ARBA" id="ARBA00023235"/>
    </source>
</evidence>
<dbReference type="Proteomes" id="UP001159405">
    <property type="component" value="Unassembled WGS sequence"/>
</dbReference>
<dbReference type="PANTHER" id="PTHR13710">
    <property type="entry name" value="DNA HELICASE RECQ FAMILY MEMBER"/>
    <property type="match status" value="1"/>
</dbReference>
<feature type="signal peptide" evidence="5">
    <location>
        <begin position="1"/>
        <end position="15"/>
    </location>
</feature>
<dbReference type="EMBL" id="CALNXK010000142">
    <property type="protein sequence ID" value="CAH3167801.1"/>
    <property type="molecule type" value="Genomic_DNA"/>
</dbReference>
<evidence type="ECO:0000256" key="1">
    <source>
        <dbReference type="ARBA" id="ARBA00005446"/>
    </source>
</evidence>
<keyword evidence="7" id="KW-1185">Reference proteome</keyword>
<feature type="chain" id="PRO_5047003196" evidence="5">
    <location>
        <begin position="16"/>
        <end position="364"/>
    </location>
</feature>
<accession>A0ABN8QNT3</accession>
<sequence length="364" mass="41613">MFLLIFLLVLGNLFSIKHYHSCLISLQNSLVILCLMDDQVSYLRELGVKACNITSLEDVERTRVVNGEYSLVYGSPEAWLKNEHWRLMLTNSVYSKKLCAIAVDEAHVVRQWGTSQDNKMAAFRECYSKLYELRSLAPSVPMCVSMYPEQPYLCCDNCASQCECGMPHPDNLTKYPVATYKDIQPTLKEREVSQQQMKVVRESLIKYHKSIVMQLVGSTANGNVKTLTNLQFMLGFSQHQITQVLDNVHRIFSIADVYKFVEIWDKRHAQKILLILNNVFADINDDCDSEIAVNNADNFEFDDDLPDEWHEFLPDDELYDMILDDLSLSQLESSVLEENASDSDNDDVMPPAVLATVENMALDH</sequence>
<comment type="similarity">
    <text evidence="1">Belongs to the helicase family. RecQ subfamily.</text>
</comment>
<keyword evidence="4" id="KW-0539">Nucleus</keyword>
<protein>
    <submittedName>
        <fullName evidence="6">Uncharacterized protein</fullName>
    </submittedName>
</protein>
<dbReference type="SUPFAM" id="SSF52540">
    <property type="entry name" value="P-loop containing nucleoside triphosphate hydrolases"/>
    <property type="match status" value="1"/>
</dbReference>
<evidence type="ECO:0000256" key="4">
    <source>
        <dbReference type="ARBA" id="ARBA00023242"/>
    </source>
</evidence>
<evidence type="ECO:0000313" key="6">
    <source>
        <dbReference type="EMBL" id="CAH3167801.1"/>
    </source>
</evidence>
<proteinExistence type="inferred from homology"/>
<organism evidence="6 7">
    <name type="scientific">Porites lobata</name>
    <dbReference type="NCBI Taxonomy" id="104759"/>
    <lineage>
        <taxon>Eukaryota</taxon>
        <taxon>Metazoa</taxon>
        <taxon>Cnidaria</taxon>
        <taxon>Anthozoa</taxon>
        <taxon>Hexacorallia</taxon>
        <taxon>Scleractinia</taxon>
        <taxon>Fungiina</taxon>
        <taxon>Poritidae</taxon>
        <taxon>Porites</taxon>
    </lineage>
</organism>
<dbReference type="InterPro" id="IPR027417">
    <property type="entry name" value="P-loop_NTPase"/>
</dbReference>
<reference evidence="6 7" key="1">
    <citation type="submission" date="2022-05" db="EMBL/GenBank/DDBJ databases">
        <authorList>
            <consortium name="Genoscope - CEA"/>
            <person name="William W."/>
        </authorList>
    </citation>
    <scope>NUCLEOTIDE SEQUENCE [LARGE SCALE GENOMIC DNA]</scope>
</reference>
<keyword evidence="2" id="KW-0238">DNA-binding</keyword>
<dbReference type="Gene3D" id="3.40.50.300">
    <property type="entry name" value="P-loop containing nucleotide triphosphate hydrolases"/>
    <property type="match status" value="1"/>
</dbReference>
<gene>
    <name evidence="6" type="ORF">PLOB_00008862</name>
</gene>